<evidence type="ECO:0000256" key="6">
    <source>
        <dbReference type="ARBA" id="ARBA00023136"/>
    </source>
</evidence>
<keyword evidence="4" id="KW-0812">Transmembrane</keyword>
<dbReference type="PANTHER" id="PTHR33406">
    <property type="entry name" value="MEMBRANE PROTEIN MJ1562-RELATED"/>
    <property type="match status" value="1"/>
</dbReference>
<comment type="similarity">
    <text evidence="2">Belongs to the resistance-nodulation-cell division (RND) (TC 2.A.6) family. MmpL subfamily.</text>
</comment>
<dbReference type="InterPro" id="IPR004869">
    <property type="entry name" value="MMPL_dom"/>
</dbReference>
<organism evidence="8 9">
    <name type="scientific">Streptomyces edwardsiae</name>
    <dbReference type="NCBI Taxonomy" id="3075527"/>
    <lineage>
        <taxon>Bacteria</taxon>
        <taxon>Bacillati</taxon>
        <taxon>Actinomycetota</taxon>
        <taxon>Actinomycetes</taxon>
        <taxon>Kitasatosporales</taxon>
        <taxon>Streptomycetaceae</taxon>
        <taxon>Streptomyces</taxon>
    </lineage>
</organism>
<keyword evidence="9" id="KW-1185">Reference proteome</keyword>
<evidence type="ECO:0000256" key="5">
    <source>
        <dbReference type="ARBA" id="ARBA00022989"/>
    </source>
</evidence>
<accession>A0ABU2Q6S7</accession>
<protein>
    <submittedName>
        <fullName evidence="8">MMPL family transporter</fullName>
    </submittedName>
</protein>
<comment type="subcellular location">
    <subcellularLocation>
        <location evidence="1">Cell membrane</location>
        <topology evidence="1">Multi-pass membrane protein</topology>
    </subcellularLocation>
</comment>
<evidence type="ECO:0000256" key="3">
    <source>
        <dbReference type="ARBA" id="ARBA00022475"/>
    </source>
</evidence>
<evidence type="ECO:0000313" key="9">
    <source>
        <dbReference type="Proteomes" id="UP001183881"/>
    </source>
</evidence>
<keyword evidence="3" id="KW-1003">Cell membrane</keyword>
<sequence>MAPEDAPSMIAMKRMGANFGEFNSNSTIMVVVEGQEPLGPEAHQYYDEIIHKLQQDPQHIQHIQDFWGDTLTAAGAQSADGKASYVMINLAGEQGQTLANEGVDKVREVIKETPAPPGVQAYVAGPAGPGFP</sequence>
<dbReference type="Proteomes" id="UP001183881">
    <property type="component" value="Unassembled WGS sequence"/>
</dbReference>
<dbReference type="RefSeq" id="WP_311649609.1">
    <property type="nucleotide sequence ID" value="NZ_JAVRFA010000397.1"/>
</dbReference>
<dbReference type="PANTHER" id="PTHR33406:SF6">
    <property type="entry name" value="MEMBRANE PROTEIN YDGH-RELATED"/>
    <property type="match status" value="1"/>
</dbReference>
<evidence type="ECO:0000256" key="4">
    <source>
        <dbReference type="ARBA" id="ARBA00022692"/>
    </source>
</evidence>
<dbReference type="EMBL" id="JAVRFA010000397">
    <property type="protein sequence ID" value="MDT0400133.1"/>
    <property type="molecule type" value="Genomic_DNA"/>
</dbReference>
<feature type="domain" description="Membrane transport protein MMPL" evidence="7">
    <location>
        <begin position="1"/>
        <end position="127"/>
    </location>
</feature>
<evidence type="ECO:0000259" key="7">
    <source>
        <dbReference type="Pfam" id="PF03176"/>
    </source>
</evidence>
<evidence type="ECO:0000256" key="2">
    <source>
        <dbReference type="ARBA" id="ARBA00010157"/>
    </source>
</evidence>
<keyword evidence="5" id="KW-1133">Transmembrane helix</keyword>
<dbReference type="Pfam" id="PF03176">
    <property type="entry name" value="MMPL"/>
    <property type="match status" value="1"/>
</dbReference>
<gene>
    <name evidence="8" type="ORF">RM705_36340</name>
</gene>
<proteinExistence type="inferred from homology"/>
<evidence type="ECO:0000313" key="8">
    <source>
        <dbReference type="EMBL" id="MDT0400133.1"/>
    </source>
</evidence>
<dbReference type="InterPro" id="IPR050545">
    <property type="entry name" value="Mycobact_MmpL"/>
</dbReference>
<comment type="caution">
    <text evidence="8">The sequence shown here is derived from an EMBL/GenBank/DDBJ whole genome shotgun (WGS) entry which is preliminary data.</text>
</comment>
<reference evidence="9" key="1">
    <citation type="submission" date="2023-07" db="EMBL/GenBank/DDBJ databases">
        <title>30 novel species of actinomycetes from the DSMZ collection.</title>
        <authorList>
            <person name="Nouioui I."/>
        </authorList>
    </citation>
    <scope>NUCLEOTIDE SEQUENCE [LARGE SCALE GENOMIC DNA]</scope>
    <source>
        <strain evidence="9">DSM 41636</strain>
    </source>
</reference>
<name>A0ABU2Q6S7_9ACTN</name>
<keyword evidence="6" id="KW-0472">Membrane</keyword>
<evidence type="ECO:0000256" key="1">
    <source>
        <dbReference type="ARBA" id="ARBA00004651"/>
    </source>
</evidence>
<feature type="non-terminal residue" evidence="8">
    <location>
        <position position="132"/>
    </location>
</feature>